<evidence type="ECO:0000256" key="1">
    <source>
        <dbReference type="SAM" id="MobiDB-lite"/>
    </source>
</evidence>
<name>A0A5C1E7I7_9RHOO</name>
<dbReference type="Gene3D" id="1.10.3210.10">
    <property type="entry name" value="Hypothetical protein af1432"/>
    <property type="match status" value="1"/>
</dbReference>
<dbReference type="InterPro" id="IPR052340">
    <property type="entry name" value="RNase_Y/CdgJ"/>
</dbReference>
<dbReference type="Proteomes" id="UP000323671">
    <property type="component" value="Chromosome"/>
</dbReference>
<dbReference type="Pfam" id="PF08668">
    <property type="entry name" value="HDOD"/>
    <property type="match status" value="1"/>
</dbReference>
<feature type="domain" description="HDOD" evidence="2">
    <location>
        <begin position="239"/>
        <end position="436"/>
    </location>
</feature>
<evidence type="ECO:0000259" key="2">
    <source>
        <dbReference type="PROSITE" id="PS51833"/>
    </source>
</evidence>
<reference evidence="3 4" key="1">
    <citation type="submission" date="2017-07" db="EMBL/GenBank/DDBJ databases">
        <title>Complete genome sequence of Oryzomicrobium terrae TPP412.</title>
        <authorList>
            <person name="Chiu L.-W."/>
            <person name="Lo K.-J."/>
            <person name="Tsai Y.-M."/>
            <person name="Lin S.-S."/>
            <person name="Kuo C.-H."/>
            <person name="Liu C.-T."/>
        </authorList>
    </citation>
    <scope>NUCLEOTIDE SEQUENCE [LARGE SCALE GENOMIC DNA]</scope>
    <source>
        <strain evidence="3 4">TPP412</strain>
    </source>
</reference>
<accession>A0A5C1E7I7</accession>
<dbReference type="PANTHER" id="PTHR33525">
    <property type="match status" value="1"/>
</dbReference>
<dbReference type="AlphaFoldDB" id="A0A5C1E7I7"/>
<sequence length="452" mass="48871">MVFSRFFKRQSNDATTPVTPPAPAQPAPAAAPDHAALARRQAAEALLHREEVVDARNRLYGYRFSYRSLQAPGASSALLSALAAAEIGNFAQRRLAVIPITADAVLQDEYLPLAAPHSYFLFDLRAEASGFLASAAASEVFRRLHASGSRIALTGLDLEPATLPLAANADLVFLSLQDLPLQTFEQLARGLKACRAGLQLAAEAVHSWPERRMIAKWGFEYCLGDFLTTPDADEQQSRLDQSRLVLIEMLNLLRSDSDPAELGAIAKKDPGVALKLLGLANSPAAGLSSPVASLEQAILVLGRDRLYRWLSVSMFRVGQTRDRDEALLEVALVRARFLETVAAGSQARAVCDELFLVGLLSLFELLLATPLSQILERLRLPETVSEVLLHNTGPYARYLMLALAVEKGQVERATTLAGQLGLDATTLRATNQAALAWAEEALGYTTPADIPA</sequence>
<gene>
    <name evidence="3" type="ORF">OTERR_14350</name>
</gene>
<evidence type="ECO:0000313" key="4">
    <source>
        <dbReference type="Proteomes" id="UP000323671"/>
    </source>
</evidence>
<dbReference type="EMBL" id="CP022579">
    <property type="protein sequence ID" value="QEL64911.1"/>
    <property type="molecule type" value="Genomic_DNA"/>
</dbReference>
<dbReference type="PANTHER" id="PTHR33525:SF4">
    <property type="entry name" value="CYCLIC DI-GMP PHOSPHODIESTERASE CDGJ"/>
    <property type="match status" value="1"/>
</dbReference>
<evidence type="ECO:0000313" key="3">
    <source>
        <dbReference type="EMBL" id="QEL64911.1"/>
    </source>
</evidence>
<dbReference type="PROSITE" id="PS51833">
    <property type="entry name" value="HDOD"/>
    <property type="match status" value="1"/>
</dbReference>
<feature type="region of interest" description="Disordered" evidence="1">
    <location>
        <begin position="1"/>
        <end position="30"/>
    </location>
</feature>
<keyword evidence="4" id="KW-1185">Reference proteome</keyword>
<proteinExistence type="predicted"/>
<dbReference type="InterPro" id="IPR013976">
    <property type="entry name" value="HDOD"/>
</dbReference>
<organism evidence="3 4">
    <name type="scientific">Oryzomicrobium terrae</name>
    <dbReference type="NCBI Taxonomy" id="1735038"/>
    <lineage>
        <taxon>Bacteria</taxon>
        <taxon>Pseudomonadati</taxon>
        <taxon>Pseudomonadota</taxon>
        <taxon>Betaproteobacteria</taxon>
        <taxon>Rhodocyclales</taxon>
        <taxon>Rhodocyclaceae</taxon>
        <taxon>Oryzomicrobium</taxon>
    </lineage>
</organism>
<dbReference type="RefSeq" id="WP_187775327.1">
    <property type="nucleotide sequence ID" value="NZ_CP022579.1"/>
</dbReference>
<protein>
    <recommendedName>
        <fullName evidence="2">HDOD domain-containing protein</fullName>
    </recommendedName>
</protein>
<dbReference type="SUPFAM" id="SSF109604">
    <property type="entry name" value="HD-domain/PDEase-like"/>
    <property type="match status" value="1"/>
</dbReference>
<dbReference type="KEGG" id="otr:OTERR_14350"/>